<evidence type="ECO:0000313" key="7">
    <source>
        <dbReference type="EMBL" id="SHM86526.1"/>
    </source>
</evidence>
<protein>
    <submittedName>
        <fullName evidence="7">DNA-binding transcriptional regulator, MocR family, contains an aminotransferase domain</fullName>
    </submittedName>
</protein>
<evidence type="ECO:0000256" key="3">
    <source>
        <dbReference type="ARBA" id="ARBA00023015"/>
    </source>
</evidence>
<dbReference type="SMART" id="SM00345">
    <property type="entry name" value="HTH_GNTR"/>
    <property type="match status" value="1"/>
</dbReference>
<dbReference type="RefSeq" id="WP_084082089.1">
    <property type="nucleotide sequence ID" value="NZ_FRBW01000004.1"/>
</dbReference>
<evidence type="ECO:0000256" key="2">
    <source>
        <dbReference type="ARBA" id="ARBA00022898"/>
    </source>
</evidence>
<dbReference type="InterPro" id="IPR000524">
    <property type="entry name" value="Tscrpt_reg_HTH_GntR"/>
</dbReference>
<dbReference type="PANTHER" id="PTHR46577">
    <property type="entry name" value="HTH-TYPE TRANSCRIPTIONAL REGULATORY PROTEIN GABR"/>
    <property type="match status" value="1"/>
</dbReference>
<name>A0A1M7M777_9HYPH</name>
<dbReference type="Gene3D" id="3.90.1150.10">
    <property type="entry name" value="Aspartate Aminotransferase, domain 1"/>
    <property type="match status" value="1"/>
</dbReference>
<gene>
    <name evidence="7" type="ORF">SAMN05444272_3287</name>
</gene>
<keyword evidence="4 7" id="KW-0238">DNA-binding</keyword>
<dbReference type="EMBL" id="FRBW01000004">
    <property type="protein sequence ID" value="SHM86526.1"/>
    <property type="molecule type" value="Genomic_DNA"/>
</dbReference>
<dbReference type="InterPro" id="IPR015422">
    <property type="entry name" value="PyrdxlP-dep_Trfase_small"/>
</dbReference>
<evidence type="ECO:0000256" key="4">
    <source>
        <dbReference type="ARBA" id="ARBA00023125"/>
    </source>
</evidence>
<keyword evidence="7" id="KW-0808">Transferase</keyword>
<keyword evidence="3" id="KW-0805">Transcription regulation</keyword>
<keyword evidence="7" id="KW-0032">Aminotransferase</keyword>
<dbReference type="AlphaFoldDB" id="A0A1M7M777"/>
<feature type="domain" description="HTH gntR-type" evidence="6">
    <location>
        <begin position="13"/>
        <end position="81"/>
    </location>
</feature>
<dbReference type="GO" id="GO:0008483">
    <property type="term" value="F:transaminase activity"/>
    <property type="evidence" value="ECO:0007669"/>
    <property type="project" value="UniProtKB-KW"/>
</dbReference>
<dbReference type="InterPro" id="IPR004839">
    <property type="entry name" value="Aminotransferase_I/II_large"/>
</dbReference>
<dbReference type="Pfam" id="PF00392">
    <property type="entry name" value="GntR"/>
    <property type="match status" value="1"/>
</dbReference>
<dbReference type="Gene3D" id="3.40.640.10">
    <property type="entry name" value="Type I PLP-dependent aspartate aminotransferase-like (Major domain)"/>
    <property type="match status" value="1"/>
</dbReference>
<accession>A0A1M7M777</accession>
<evidence type="ECO:0000259" key="6">
    <source>
        <dbReference type="PROSITE" id="PS50949"/>
    </source>
</evidence>
<dbReference type="PANTHER" id="PTHR46577:SF1">
    <property type="entry name" value="HTH-TYPE TRANSCRIPTIONAL REGULATORY PROTEIN GABR"/>
    <property type="match status" value="1"/>
</dbReference>
<dbReference type="GO" id="GO:0030170">
    <property type="term" value="F:pyridoxal phosphate binding"/>
    <property type="evidence" value="ECO:0007669"/>
    <property type="project" value="InterPro"/>
</dbReference>
<keyword evidence="8" id="KW-1185">Reference proteome</keyword>
<dbReference type="InterPro" id="IPR036388">
    <property type="entry name" value="WH-like_DNA-bd_sf"/>
</dbReference>
<dbReference type="SUPFAM" id="SSF46785">
    <property type="entry name" value="Winged helix' DNA-binding domain"/>
    <property type="match status" value="1"/>
</dbReference>
<dbReference type="GO" id="GO:0003677">
    <property type="term" value="F:DNA binding"/>
    <property type="evidence" value="ECO:0007669"/>
    <property type="project" value="UniProtKB-KW"/>
</dbReference>
<evidence type="ECO:0000313" key="8">
    <source>
        <dbReference type="Proteomes" id="UP000186002"/>
    </source>
</evidence>
<dbReference type="InterPro" id="IPR015424">
    <property type="entry name" value="PyrdxlP-dep_Trfase"/>
</dbReference>
<evidence type="ECO:0000256" key="1">
    <source>
        <dbReference type="ARBA" id="ARBA00005384"/>
    </source>
</evidence>
<dbReference type="Pfam" id="PF00155">
    <property type="entry name" value="Aminotran_1_2"/>
    <property type="match status" value="1"/>
</dbReference>
<evidence type="ECO:0000256" key="5">
    <source>
        <dbReference type="ARBA" id="ARBA00023163"/>
    </source>
</evidence>
<dbReference type="InterPro" id="IPR015421">
    <property type="entry name" value="PyrdxlP-dep_Trfase_major"/>
</dbReference>
<dbReference type="STRING" id="735517.SAMN05444272_3287"/>
<dbReference type="CDD" id="cd00609">
    <property type="entry name" value="AAT_like"/>
    <property type="match status" value="1"/>
</dbReference>
<dbReference type="InterPro" id="IPR051446">
    <property type="entry name" value="HTH_trans_reg/aminotransferase"/>
</dbReference>
<dbReference type="Gene3D" id="1.10.10.10">
    <property type="entry name" value="Winged helix-like DNA-binding domain superfamily/Winged helix DNA-binding domain"/>
    <property type="match status" value="1"/>
</dbReference>
<dbReference type="SUPFAM" id="SSF53383">
    <property type="entry name" value="PLP-dependent transferases"/>
    <property type="match status" value="1"/>
</dbReference>
<reference evidence="7 8" key="1">
    <citation type="submission" date="2016-11" db="EMBL/GenBank/DDBJ databases">
        <authorList>
            <person name="Jaros S."/>
            <person name="Januszkiewicz K."/>
            <person name="Wedrychowicz H."/>
        </authorList>
    </citation>
    <scope>NUCLEOTIDE SEQUENCE [LARGE SCALE GENOMIC DNA]</scope>
    <source>
        <strain evidence="7 8">DSM 22153</strain>
    </source>
</reference>
<dbReference type="OrthoDB" id="9794015at2"/>
<organism evidence="7 8">
    <name type="scientific">Roseibium suaedae</name>
    <dbReference type="NCBI Taxonomy" id="735517"/>
    <lineage>
        <taxon>Bacteria</taxon>
        <taxon>Pseudomonadati</taxon>
        <taxon>Pseudomonadota</taxon>
        <taxon>Alphaproteobacteria</taxon>
        <taxon>Hyphomicrobiales</taxon>
        <taxon>Stappiaceae</taxon>
        <taxon>Roseibium</taxon>
    </lineage>
</organism>
<proteinExistence type="inferred from homology"/>
<keyword evidence="5" id="KW-0804">Transcription</keyword>
<comment type="similarity">
    <text evidence="1">In the C-terminal section; belongs to the class-I pyridoxal-phosphate-dependent aminotransferase family.</text>
</comment>
<dbReference type="Proteomes" id="UP000186002">
    <property type="component" value="Unassembled WGS sequence"/>
</dbReference>
<keyword evidence="2" id="KW-0663">Pyridoxal phosphate</keyword>
<dbReference type="PROSITE" id="PS50949">
    <property type="entry name" value="HTH_GNTR"/>
    <property type="match status" value="1"/>
</dbReference>
<sequence>MTIWCPDISAASGPIYLAVADAMEADIRSGALPVGTKLPPQRELAYQLGVTLGTITRAYREAERRRLLRGETGRGTYVAPAEIEASPLIPREDRTGELDLARNFAFPHLNPDLAKGLSRLSRTPGIERLNGFVPSEGLAHHREAGARLFRLFRLSADPSNIAVTCGAQHGIQVLLQALFRPGDAVAVDAFTYPSLLNSAPHLGLKLVPLPMLRSAEGRFLSMDPDALAAAARTEGVRGVFLMPNMHNPTAHTMSLAEREALVDVARRHGLRIIEDDPYTPFVRDELPALGTLAPELTASIASISKLLSPGSRIGFVHVPKEYGSAVRSLIGESTWMASPITAELVSGWIADGTLKRTLLEKRRVNAARFAVAGELLGEERVEGGMDKVFGWLHLDPETDPGAVEAELRRRGVAALSSRYFQSADRRPAPFMRLCWGSIAGETEFRTAINCVAEVLAAPQFKARILSGPVA</sequence>
<dbReference type="GO" id="GO:0003700">
    <property type="term" value="F:DNA-binding transcription factor activity"/>
    <property type="evidence" value="ECO:0007669"/>
    <property type="project" value="InterPro"/>
</dbReference>
<dbReference type="InterPro" id="IPR036390">
    <property type="entry name" value="WH_DNA-bd_sf"/>
</dbReference>